<evidence type="ECO:0000313" key="2">
    <source>
        <dbReference type="EMBL" id="KAG6371225.1"/>
    </source>
</evidence>
<sequence length="781" mass="86578">MLRDTVSLSPHSHRDKPARLGNLCICLRARFQRLGELSDLENAVSILRDVLELTPHEQAISRQRDVVDLSLRDDVRRPAFLESLSNSLFARFQRFGNHSDLEAAISMSRQLLGRPVQAASRGSNIETAISTLTDAVDLTPHGHVNRPTCLKSLGGPFKARFEHLGELGDLEEAISRYMDAVELTPPGRPDRPAPSPGADNNFLDRDAVDLTPPDHPNMPNRLSNLGLSLNARFERLGERRDVEDAISTLREARLGEPHDLEEAISTFRDAIDLAAPGHPDRSSCVSNLGVSFLDRFDRHGERSDLKEAIAMLRDALGLSPPDHSEEPRLLNNLGGSSVTRFNHFGVFSDLEVVISLLIDAVNLTPPGHPDRPTILNTLAGSFLARFERLGELSNLETPVYLSDLGNSFFTRFGRLGEPSDLKAAISTLSDAAGLTPRGHPLKPYCLNNLGLALNARFERHGELRDFETAISMLTDAVDLTPHGHPNRHICFNNLGTFLLSCFQSLEELSDLEAAILMLRNAVDLTPHGHPFKPRRLHNLCLSLKAPCIDMTPTDHPDKSHCLDNLAGSFFARFEHLGESSDLEQAISLYSRAASASLLYDFVHHKNGYHVLGAYTITHPSMHILLPLTCFLNSLREAAAAALDAGLPETAVEWLEQGRSIVWGELRQLRSSYEELSDDPDHARRLRELSVALEHASATRETSSESALLEETQSAAHRATGSLQREADKQRMLAIERDQLLQEIRGFPGFERFLHVCVERFLCTVHTIVSAMVVLRLSPAFK</sequence>
<accession>A0A8I3A656</accession>
<dbReference type="PANTHER" id="PTHR19959:SF119">
    <property type="entry name" value="FUNGAL LIPASE-LIKE DOMAIN-CONTAINING PROTEIN"/>
    <property type="match status" value="1"/>
</dbReference>
<dbReference type="AlphaFoldDB" id="A0A8I3A656"/>
<comment type="caution">
    <text evidence="2">The sequence shown here is derived from an EMBL/GenBank/DDBJ whole genome shotgun (WGS) entry which is preliminary data.</text>
</comment>
<evidence type="ECO:0000313" key="3">
    <source>
        <dbReference type="Proteomes" id="UP000683000"/>
    </source>
</evidence>
<feature type="compositionally biased region" description="Low complexity" evidence="1">
    <location>
        <begin position="698"/>
        <end position="715"/>
    </location>
</feature>
<dbReference type="Gene3D" id="1.25.40.10">
    <property type="entry name" value="Tetratricopeptide repeat domain"/>
    <property type="match status" value="3"/>
</dbReference>
<name>A0A8I3A656_9AGAM</name>
<dbReference type="OrthoDB" id="3264935at2759"/>
<protein>
    <submittedName>
        <fullName evidence="2">Uncharacterized protein</fullName>
    </submittedName>
</protein>
<evidence type="ECO:0000256" key="1">
    <source>
        <dbReference type="SAM" id="MobiDB-lite"/>
    </source>
</evidence>
<dbReference type="EMBL" id="JAGFBS010000038">
    <property type="protein sequence ID" value="KAG6371225.1"/>
    <property type="molecule type" value="Genomic_DNA"/>
</dbReference>
<dbReference type="PANTHER" id="PTHR19959">
    <property type="entry name" value="KINESIN LIGHT CHAIN"/>
    <property type="match status" value="1"/>
</dbReference>
<dbReference type="Proteomes" id="UP000683000">
    <property type="component" value="Unassembled WGS sequence"/>
</dbReference>
<feature type="region of interest" description="Disordered" evidence="1">
    <location>
        <begin position="182"/>
        <end position="223"/>
    </location>
</feature>
<gene>
    <name evidence="2" type="ORF">JVT61DRAFT_9850</name>
</gene>
<dbReference type="Pfam" id="PF13374">
    <property type="entry name" value="TPR_10"/>
    <property type="match status" value="1"/>
</dbReference>
<dbReference type="SUPFAM" id="SSF48452">
    <property type="entry name" value="TPR-like"/>
    <property type="match status" value="1"/>
</dbReference>
<reference evidence="2" key="1">
    <citation type="submission" date="2021-03" db="EMBL/GenBank/DDBJ databases">
        <title>Evolutionary innovations through gain and loss of genes in the ectomycorrhizal Boletales.</title>
        <authorList>
            <person name="Wu G."/>
            <person name="Miyauchi S."/>
            <person name="Morin E."/>
            <person name="Yang Z.-L."/>
            <person name="Xu J."/>
            <person name="Martin F.M."/>
        </authorList>
    </citation>
    <scope>NUCLEOTIDE SEQUENCE</scope>
    <source>
        <strain evidence="2">BR01</strain>
    </source>
</reference>
<feature type="region of interest" description="Disordered" evidence="1">
    <location>
        <begin position="698"/>
        <end position="724"/>
    </location>
</feature>
<organism evidence="2 3">
    <name type="scientific">Boletus reticuloceps</name>
    <dbReference type="NCBI Taxonomy" id="495285"/>
    <lineage>
        <taxon>Eukaryota</taxon>
        <taxon>Fungi</taxon>
        <taxon>Dikarya</taxon>
        <taxon>Basidiomycota</taxon>
        <taxon>Agaricomycotina</taxon>
        <taxon>Agaricomycetes</taxon>
        <taxon>Agaricomycetidae</taxon>
        <taxon>Boletales</taxon>
        <taxon>Boletineae</taxon>
        <taxon>Boletaceae</taxon>
        <taxon>Boletoideae</taxon>
        <taxon>Boletus</taxon>
    </lineage>
</organism>
<proteinExistence type="predicted"/>
<dbReference type="InterPro" id="IPR011990">
    <property type="entry name" value="TPR-like_helical_dom_sf"/>
</dbReference>
<keyword evidence="3" id="KW-1185">Reference proteome</keyword>